<protein>
    <submittedName>
        <fullName evidence="2">Uncharacterized protein</fullName>
    </submittedName>
</protein>
<name>A0A7J7P6S6_9MAGN</name>
<keyword evidence="3" id="KW-1185">Reference proteome</keyword>
<accession>A0A7J7P6S6</accession>
<dbReference type="GO" id="GO:0009507">
    <property type="term" value="C:chloroplast"/>
    <property type="evidence" value="ECO:0007669"/>
    <property type="project" value="TreeGrafter"/>
</dbReference>
<dbReference type="OrthoDB" id="1926397at2759"/>
<evidence type="ECO:0000313" key="3">
    <source>
        <dbReference type="Proteomes" id="UP000541444"/>
    </source>
</evidence>
<organism evidence="2 3">
    <name type="scientific">Kingdonia uniflora</name>
    <dbReference type="NCBI Taxonomy" id="39325"/>
    <lineage>
        <taxon>Eukaryota</taxon>
        <taxon>Viridiplantae</taxon>
        <taxon>Streptophyta</taxon>
        <taxon>Embryophyta</taxon>
        <taxon>Tracheophyta</taxon>
        <taxon>Spermatophyta</taxon>
        <taxon>Magnoliopsida</taxon>
        <taxon>Ranunculales</taxon>
        <taxon>Circaeasteraceae</taxon>
        <taxon>Kingdonia</taxon>
    </lineage>
</organism>
<reference evidence="2 3" key="1">
    <citation type="journal article" date="2020" name="IScience">
        <title>Genome Sequencing of the Endangered Kingdonia uniflora (Circaeasteraceae, Ranunculales) Reveals Potential Mechanisms of Evolutionary Specialization.</title>
        <authorList>
            <person name="Sun Y."/>
            <person name="Deng T."/>
            <person name="Zhang A."/>
            <person name="Moore M.J."/>
            <person name="Landis J.B."/>
            <person name="Lin N."/>
            <person name="Zhang H."/>
            <person name="Zhang X."/>
            <person name="Huang J."/>
            <person name="Zhang X."/>
            <person name="Sun H."/>
            <person name="Wang H."/>
        </authorList>
    </citation>
    <scope>NUCLEOTIDE SEQUENCE [LARGE SCALE GENOMIC DNA]</scope>
    <source>
        <strain evidence="2">TB1705</strain>
        <tissue evidence="2">Leaf</tissue>
    </source>
</reference>
<sequence length="178" mass="20007">MDNAGVSWNLGLCRNLNDWVLDLVASLLEKLSTSHQHPGVNKHTNFQDTRCFFIVSMDGRQEDFSYRKSMENYIKHKYPENAISFTEKYLRKPRPRGDMNNKPRGEGMMEGINNNLPGEATMEGINNNPPGEGTMEGINNNPPDEATMESINNYPPGTMEGINNTPPGEGMNSENIEQ</sequence>
<evidence type="ECO:0000256" key="1">
    <source>
        <dbReference type="SAM" id="MobiDB-lite"/>
    </source>
</evidence>
<comment type="caution">
    <text evidence="2">The sequence shown here is derived from an EMBL/GenBank/DDBJ whole genome shotgun (WGS) entry which is preliminary data.</text>
</comment>
<dbReference type="GO" id="GO:0009658">
    <property type="term" value="P:chloroplast organization"/>
    <property type="evidence" value="ECO:0007669"/>
    <property type="project" value="TreeGrafter"/>
</dbReference>
<dbReference type="EMBL" id="JACGCM010000223">
    <property type="protein sequence ID" value="KAF6174982.1"/>
    <property type="molecule type" value="Genomic_DNA"/>
</dbReference>
<proteinExistence type="predicted"/>
<dbReference type="AlphaFoldDB" id="A0A7J7P6S6"/>
<dbReference type="Proteomes" id="UP000541444">
    <property type="component" value="Unassembled WGS sequence"/>
</dbReference>
<dbReference type="InterPro" id="IPR044673">
    <property type="entry name" value="DCL-like"/>
</dbReference>
<feature type="region of interest" description="Disordered" evidence="1">
    <location>
        <begin position="128"/>
        <end position="178"/>
    </location>
</feature>
<dbReference type="PANTHER" id="PTHR33415:SF24">
    <property type="entry name" value="DNA-DIRECTED RNA POLYMERASE"/>
    <property type="match status" value="1"/>
</dbReference>
<gene>
    <name evidence="2" type="ORF">GIB67_026470</name>
</gene>
<dbReference type="Gene3D" id="3.10.450.40">
    <property type="match status" value="1"/>
</dbReference>
<dbReference type="Pfam" id="PF11523">
    <property type="entry name" value="DUF3223"/>
    <property type="match status" value="1"/>
</dbReference>
<evidence type="ECO:0000313" key="2">
    <source>
        <dbReference type="EMBL" id="KAF6174982.1"/>
    </source>
</evidence>
<dbReference type="GO" id="GO:1901259">
    <property type="term" value="P:chloroplast rRNA processing"/>
    <property type="evidence" value="ECO:0007669"/>
    <property type="project" value="TreeGrafter"/>
</dbReference>
<feature type="compositionally biased region" description="Polar residues" evidence="1">
    <location>
        <begin position="149"/>
        <end position="178"/>
    </location>
</feature>
<dbReference type="PANTHER" id="PTHR33415">
    <property type="entry name" value="PROTEIN EMBRYO DEFECTIVE 514"/>
    <property type="match status" value="1"/>
</dbReference>